<dbReference type="OrthoDB" id="5971719at2759"/>
<feature type="domain" description="SH3" evidence="4">
    <location>
        <begin position="494"/>
        <end position="554"/>
    </location>
</feature>
<dbReference type="GO" id="GO:0030864">
    <property type="term" value="C:cortical actin cytoskeleton"/>
    <property type="evidence" value="ECO:0007669"/>
    <property type="project" value="TreeGrafter"/>
</dbReference>
<dbReference type="Pfam" id="PF00241">
    <property type="entry name" value="Cofilin_ADF"/>
    <property type="match status" value="1"/>
</dbReference>
<feature type="compositionally biased region" description="Basic and acidic residues" evidence="3">
    <location>
        <begin position="388"/>
        <end position="406"/>
    </location>
</feature>
<dbReference type="Proteomes" id="UP000290900">
    <property type="component" value="Unassembled WGS sequence"/>
</dbReference>
<dbReference type="InterPro" id="IPR029006">
    <property type="entry name" value="ADF-H/Gelsolin-like_dom_sf"/>
</dbReference>
<feature type="domain" description="ADF-H" evidence="5">
    <location>
        <begin position="3"/>
        <end position="130"/>
    </location>
</feature>
<reference evidence="6 7" key="1">
    <citation type="submission" date="2018-12" db="EMBL/GenBank/DDBJ databases">
        <authorList>
            <person name="Tiukova I."/>
            <person name="Dainat J."/>
        </authorList>
    </citation>
    <scope>NUCLEOTIDE SEQUENCE [LARGE SCALE GENOMIC DNA]</scope>
</reference>
<evidence type="ECO:0000256" key="3">
    <source>
        <dbReference type="SAM" id="MobiDB-lite"/>
    </source>
</evidence>
<evidence type="ECO:0000256" key="2">
    <source>
        <dbReference type="PROSITE-ProRule" id="PRU00192"/>
    </source>
</evidence>
<feature type="compositionally biased region" description="Basic and acidic residues" evidence="3">
    <location>
        <begin position="181"/>
        <end position="192"/>
    </location>
</feature>
<dbReference type="InterPro" id="IPR001452">
    <property type="entry name" value="SH3_domain"/>
</dbReference>
<feature type="region of interest" description="Disordered" evidence="3">
    <location>
        <begin position="556"/>
        <end position="587"/>
    </location>
</feature>
<dbReference type="InterPro" id="IPR002108">
    <property type="entry name" value="ADF-H"/>
</dbReference>
<evidence type="ECO:0000256" key="1">
    <source>
        <dbReference type="ARBA" id="ARBA00022443"/>
    </source>
</evidence>
<dbReference type="PRINTS" id="PR00452">
    <property type="entry name" value="SH3DOMAIN"/>
</dbReference>
<keyword evidence="7" id="KW-1185">Reference proteome</keyword>
<dbReference type="AlphaFoldDB" id="A0A448YL45"/>
<dbReference type="InParanoid" id="A0A448YL45"/>
<feature type="region of interest" description="Disordered" evidence="3">
    <location>
        <begin position="318"/>
        <end position="348"/>
    </location>
</feature>
<organism evidence="6 7">
    <name type="scientific">Brettanomyces naardenensis</name>
    <name type="common">Yeast</name>
    <dbReference type="NCBI Taxonomy" id="13370"/>
    <lineage>
        <taxon>Eukaryota</taxon>
        <taxon>Fungi</taxon>
        <taxon>Dikarya</taxon>
        <taxon>Ascomycota</taxon>
        <taxon>Saccharomycotina</taxon>
        <taxon>Pichiomycetes</taxon>
        <taxon>Pichiales</taxon>
        <taxon>Pichiaceae</taxon>
        <taxon>Brettanomyces</taxon>
    </lineage>
</organism>
<dbReference type="SMART" id="SM00326">
    <property type="entry name" value="SH3"/>
    <property type="match status" value="2"/>
</dbReference>
<gene>
    <name evidence="6" type="ORF">BRENAR_LOCUS2397</name>
</gene>
<dbReference type="PRINTS" id="PR00499">
    <property type="entry name" value="P67PHOX"/>
</dbReference>
<dbReference type="PROSITE" id="PS51263">
    <property type="entry name" value="ADF_H"/>
    <property type="match status" value="1"/>
</dbReference>
<keyword evidence="1 2" id="KW-0728">SH3 domain</keyword>
<dbReference type="EMBL" id="CAACVR010000012">
    <property type="protein sequence ID" value="VEU21664.1"/>
    <property type="molecule type" value="Genomic_DNA"/>
</dbReference>
<dbReference type="SMART" id="SM00102">
    <property type="entry name" value="ADF"/>
    <property type="match status" value="1"/>
</dbReference>
<dbReference type="InterPro" id="IPR036028">
    <property type="entry name" value="SH3-like_dom_sf"/>
</dbReference>
<feature type="region of interest" description="Disordered" evidence="3">
    <location>
        <begin position="141"/>
        <end position="281"/>
    </location>
</feature>
<dbReference type="Pfam" id="PF00018">
    <property type="entry name" value="SH3_1"/>
    <property type="match status" value="2"/>
</dbReference>
<feature type="compositionally biased region" description="Polar residues" evidence="3">
    <location>
        <begin position="141"/>
        <end position="150"/>
    </location>
</feature>
<feature type="compositionally biased region" description="Acidic residues" evidence="3">
    <location>
        <begin position="238"/>
        <end position="258"/>
    </location>
</feature>
<sequence>MERLDLSSFAKEIKKAYNDVVLGDNTYAIFTTQKDSSLKPTAEGDGDIREFVTEFDEGAVQFGVLKVNPYGSDVNKIVLLGWCPDSAPLKSRVSYATNFAEVGKVLSYHVDITARDFDDLDVDDILETVSKASGARYSIQSVSKPKTNFRPSPKPESPVEKAAPAPKPVPAKRAGISDEWGGEKEIEVRDFNKQPITQLPSAYKPTKVDIDALRKSKPKAPQRKPEVVKPVEPVKPEEPEEEEEQEEQEEPEEPEEPEDKPVQPIVKPIAAPVKPKPSVPSHEIGRISISLEGGLTELPKPKTSHSVLSRYKEKVVTPEYGTKPPSFSSGVGKDDSHKLGGLKNFGNQGGLTPAQLWAQKKGKFNNVARDEKPVNAEEVESSPVQPVEDVKSKFEKLNVKSTEQEKPTTSVFDKFNGGKSGENEWEVEKKEEEEEEEPAPLPSRPIVPEPVEPKEEPEEEPKEEEPKREQPKEEPKVEQPKEEVNKPEETKSEPSAHTAVADYDYEKDEDNEIAFSEGEKITNIQFVDEDWWVGTNSKGETGLFPASYVKLADKTTADVSEPVDEPTSTAPSSAPTPASGPSAVADYDYDAAESNELTFKEGDIISDIDKVDEDWWLGSLNGERKLFPANYVSLKE</sequence>
<dbReference type="Gene3D" id="3.40.20.10">
    <property type="entry name" value="Severin"/>
    <property type="match status" value="1"/>
</dbReference>
<accession>A0A448YL45</accession>
<dbReference type="GO" id="GO:0051015">
    <property type="term" value="F:actin filament binding"/>
    <property type="evidence" value="ECO:0007669"/>
    <property type="project" value="TreeGrafter"/>
</dbReference>
<feature type="compositionally biased region" description="Pro residues" evidence="3">
    <location>
        <begin position="439"/>
        <end position="450"/>
    </location>
</feature>
<feature type="compositionally biased region" description="Basic and acidic residues" evidence="3">
    <location>
        <begin position="223"/>
        <end position="237"/>
    </location>
</feature>
<dbReference type="PROSITE" id="PS50002">
    <property type="entry name" value="SH3"/>
    <property type="match status" value="2"/>
</dbReference>
<protein>
    <submittedName>
        <fullName evidence="6">DEKNAAC102782</fullName>
    </submittedName>
</protein>
<dbReference type="Gene3D" id="2.30.30.40">
    <property type="entry name" value="SH3 Domains"/>
    <property type="match status" value="2"/>
</dbReference>
<feature type="compositionally biased region" description="Low complexity" evidence="3">
    <location>
        <begin position="566"/>
        <end position="585"/>
    </location>
</feature>
<feature type="compositionally biased region" description="Low complexity" evidence="3">
    <location>
        <begin position="262"/>
        <end position="273"/>
    </location>
</feature>
<feature type="compositionally biased region" description="Acidic residues" evidence="3">
    <location>
        <begin position="503"/>
        <end position="512"/>
    </location>
</feature>
<evidence type="ECO:0000259" key="5">
    <source>
        <dbReference type="PROSITE" id="PS51263"/>
    </source>
</evidence>
<dbReference type="GO" id="GO:0030427">
    <property type="term" value="C:site of polarized growth"/>
    <property type="evidence" value="ECO:0007669"/>
    <property type="project" value="TreeGrafter"/>
</dbReference>
<dbReference type="PANTHER" id="PTHR10829">
    <property type="entry name" value="CORTACTIN AND DREBRIN"/>
    <property type="match status" value="1"/>
</dbReference>
<evidence type="ECO:0000313" key="7">
    <source>
        <dbReference type="Proteomes" id="UP000290900"/>
    </source>
</evidence>
<dbReference type="SUPFAM" id="SSF50044">
    <property type="entry name" value="SH3-domain"/>
    <property type="match status" value="2"/>
</dbReference>
<name>A0A448YL45_BRENA</name>
<dbReference type="PANTHER" id="PTHR10829:SF42">
    <property type="entry name" value="HIGH OSMOLARITY SIGNALING PROTEIN SHO1"/>
    <property type="match status" value="1"/>
</dbReference>
<feature type="region of interest" description="Disordered" evidence="3">
    <location>
        <begin position="365"/>
        <end position="521"/>
    </location>
</feature>
<feature type="compositionally biased region" description="Basic and acidic residues" evidence="3">
    <location>
        <begin position="464"/>
        <end position="494"/>
    </location>
</feature>
<evidence type="ECO:0000313" key="6">
    <source>
        <dbReference type="EMBL" id="VEU21664.1"/>
    </source>
</evidence>
<dbReference type="STRING" id="13370.A0A448YL45"/>
<dbReference type="SUPFAM" id="SSF55753">
    <property type="entry name" value="Actin depolymerizing proteins"/>
    <property type="match status" value="1"/>
</dbReference>
<feature type="domain" description="SH3" evidence="4">
    <location>
        <begin position="578"/>
        <end position="636"/>
    </location>
</feature>
<dbReference type="GO" id="GO:0030833">
    <property type="term" value="P:regulation of actin filament polymerization"/>
    <property type="evidence" value="ECO:0007669"/>
    <property type="project" value="TreeGrafter"/>
</dbReference>
<dbReference type="GO" id="GO:0005884">
    <property type="term" value="C:actin filament"/>
    <property type="evidence" value="ECO:0007669"/>
    <property type="project" value="TreeGrafter"/>
</dbReference>
<evidence type="ECO:0000259" key="4">
    <source>
        <dbReference type="PROSITE" id="PS50002"/>
    </source>
</evidence>
<dbReference type="FunCoup" id="A0A448YL45">
    <property type="interactions" value="588"/>
</dbReference>
<proteinExistence type="predicted"/>
<dbReference type="CDD" id="cd11819">
    <property type="entry name" value="SH3_Cortactin_like"/>
    <property type="match status" value="2"/>
</dbReference>